<feature type="compositionally biased region" description="Basic and acidic residues" evidence="1">
    <location>
        <begin position="1"/>
        <end position="12"/>
    </location>
</feature>
<proteinExistence type="predicted"/>
<comment type="caution">
    <text evidence="2">The sequence shown here is derived from an EMBL/GenBank/DDBJ whole genome shotgun (WGS) entry which is preliminary data.</text>
</comment>
<dbReference type="Gramene" id="GBG90086">
    <property type="protein sequence ID" value="GBG90086"/>
    <property type="gene ID" value="CBR_g50179"/>
</dbReference>
<reference evidence="2 3" key="1">
    <citation type="journal article" date="2018" name="Cell">
        <title>The Chara Genome: Secondary Complexity and Implications for Plant Terrestrialization.</title>
        <authorList>
            <person name="Nishiyama T."/>
            <person name="Sakayama H."/>
            <person name="Vries J.D."/>
            <person name="Buschmann H."/>
            <person name="Saint-Marcoux D."/>
            <person name="Ullrich K.K."/>
            <person name="Haas F.B."/>
            <person name="Vanderstraeten L."/>
            <person name="Becker D."/>
            <person name="Lang D."/>
            <person name="Vosolsobe S."/>
            <person name="Rombauts S."/>
            <person name="Wilhelmsson P.K.I."/>
            <person name="Janitza P."/>
            <person name="Kern R."/>
            <person name="Heyl A."/>
            <person name="Rumpler F."/>
            <person name="Villalobos L.I.A.C."/>
            <person name="Clay J.M."/>
            <person name="Skokan R."/>
            <person name="Toyoda A."/>
            <person name="Suzuki Y."/>
            <person name="Kagoshima H."/>
            <person name="Schijlen E."/>
            <person name="Tajeshwar N."/>
            <person name="Catarino B."/>
            <person name="Hetherington A.J."/>
            <person name="Saltykova A."/>
            <person name="Bonnot C."/>
            <person name="Breuninger H."/>
            <person name="Symeonidi A."/>
            <person name="Radhakrishnan G.V."/>
            <person name="Van Nieuwerburgh F."/>
            <person name="Deforce D."/>
            <person name="Chang C."/>
            <person name="Karol K.G."/>
            <person name="Hedrich R."/>
            <person name="Ulvskov P."/>
            <person name="Glockner G."/>
            <person name="Delwiche C.F."/>
            <person name="Petrasek J."/>
            <person name="Van de Peer Y."/>
            <person name="Friml J."/>
            <person name="Beilby M."/>
            <person name="Dolan L."/>
            <person name="Kohara Y."/>
            <person name="Sugano S."/>
            <person name="Fujiyama A."/>
            <person name="Delaux P.-M."/>
            <person name="Quint M."/>
            <person name="TheiBen G."/>
            <person name="Hagemann M."/>
            <person name="Harholt J."/>
            <person name="Dunand C."/>
            <person name="Zachgo S."/>
            <person name="Langdale J."/>
            <person name="Maumus F."/>
            <person name="Straeten D.V.D."/>
            <person name="Gould S.B."/>
            <person name="Rensing S.A."/>
        </authorList>
    </citation>
    <scope>NUCLEOTIDE SEQUENCE [LARGE SCALE GENOMIC DNA]</scope>
    <source>
        <strain evidence="2 3">S276</strain>
    </source>
</reference>
<keyword evidence="3" id="KW-1185">Reference proteome</keyword>
<feature type="region of interest" description="Disordered" evidence="1">
    <location>
        <begin position="227"/>
        <end position="255"/>
    </location>
</feature>
<dbReference type="EMBL" id="BFEA01000785">
    <property type="protein sequence ID" value="GBG90086.1"/>
    <property type="molecule type" value="Genomic_DNA"/>
</dbReference>
<dbReference type="Proteomes" id="UP000265515">
    <property type="component" value="Unassembled WGS sequence"/>
</dbReference>
<feature type="region of interest" description="Disordered" evidence="1">
    <location>
        <begin position="1"/>
        <end position="23"/>
    </location>
</feature>
<organism evidence="2 3">
    <name type="scientific">Chara braunii</name>
    <name type="common">Braun's stonewort</name>
    <dbReference type="NCBI Taxonomy" id="69332"/>
    <lineage>
        <taxon>Eukaryota</taxon>
        <taxon>Viridiplantae</taxon>
        <taxon>Streptophyta</taxon>
        <taxon>Charophyceae</taxon>
        <taxon>Charales</taxon>
        <taxon>Characeae</taxon>
        <taxon>Chara</taxon>
    </lineage>
</organism>
<evidence type="ECO:0000256" key="1">
    <source>
        <dbReference type="SAM" id="MobiDB-lite"/>
    </source>
</evidence>
<protein>
    <submittedName>
        <fullName evidence="2">Uncharacterized protein</fullName>
    </submittedName>
</protein>
<accession>A0A388M6D2</accession>
<name>A0A388M6D2_CHABU</name>
<gene>
    <name evidence="2" type="ORF">CBR_g50179</name>
</gene>
<sequence>MDRLGLTDRAGEDAGEMVASRGQRGEGVLAQGSPHVAILEEMASPEDLQRRADGWLSELEETQRPMQQIASLGVLSSVARAWPIVGWGGSALAAWLEDRFHQLETILWQIQEDPALEAFVDWRRADDLTFDCHTIYEQGVDYYAELKERLASEAWGEADVSNLVIAHSGESALPAMTMSSSTTTAANTTAAATPVLIGAMSIIASTQHSTATTISTTSTALLSPCAPGSDNNYNNTNNNNDTVGDNNNNNNNNNNNMDVVASATGLSLSPLLLPPLLYSFFRSSGADWGEGRVDPLNGLIGKLGGGVGEQGVGWWREGVG</sequence>
<feature type="compositionally biased region" description="Low complexity" evidence="1">
    <location>
        <begin position="230"/>
        <end position="255"/>
    </location>
</feature>
<dbReference type="AlphaFoldDB" id="A0A388M6D2"/>
<evidence type="ECO:0000313" key="2">
    <source>
        <dbReference type="EMBL" id="GBG90086.1"/>
    </source>
</evidence>
<evidence type="ECO:0000313" key="3">
    <source>
        <dbReference type="Proteomes" id="UP000265515"/>
    </source>
</evidence>